<evidence type="ECO:0000313" key="1">
    <source>
        <dbReference type="EMBL" id="KAK8545834.1"/>
    </source>
</evidence>
<dbReference type="EMBL" id="JBBPBM010000023">
    <property type="protein sequence ID" value="KAK8545834.1"/>
    <property type="molecule type" value="Genomic_DNA"/>
</dbReference>
<reference evidence="1 2" key="1">
    <citation type="journal article" date="2024" name="G3 (Bethesda)">
        <title>Genome assembly of Hibiscus sabdariffa L. provides insights into metabolisms of medicinal natural products.</title>
        <authorList>
            <person name="Kim T."/>
        </authorList>
    </citation>
    <scope>NUCLEOTIDE SEQUENCE [LARGE SCALE GENOMIC DNA]</scope>
    <source>
        <strain evidence="1">TK-2024</strain>
        <tissue evidence="1">Old leaves</tissue>
    </source>
</reference>
<sequence length="103" mass="11539">MTHCQPNSMKSPPAFACFSLLTHNHSHIYSLRFPGFAGSSLRNAELMQKDWEINLRHAGRASNSVADRLASPMKGQPSGEICFDEAPDKLRLDWQQQINAVTQ</sequence>
<evidence type="ECO:0000313" key="2">
    <source>
        <dbReference type="Proteomes" id="UP001472677"/>
    </source>
</evidence>
<gene>
    <name evidence="1" type="ORF">V6N12_026652</name>
</gene>
<accession>A0ABR2DSE0</accession>
<proteinExistence type="predicted"/>
<dbReference type="Proteomes" id="UP001472677">
    <property type="component" value="Unassembled WGS sequence"/>
</dbReference>
<name>A0ABR2DSE0_9ROSI</name>
<organism evidence="1 2">
    <name type="scientific">Hibiscus sabdariffa</name>
    <name type="common">roselle</name>
    <dbReference type="NCBI Taxonomy" id="183260"/>
    <lineage>
        <taxon>Eukaryota</taxon>
        <taxon>Viridiplantae</taxon>
        <taxon>Streptophyta</taxon>
        <taxon>Embryophyta</taxon>
        <taxon>Tracheophyta</taxon>
        <taxon>Spermatophyta</taxon>
        <taxon>Magnoliopsida</taxon>
        <taxon>eudicotyledons</taxon>
        <taxon>Gunneridae</taxon>
        <taxon>Pentapetalae</taxon>
        <taxon>rosids</taxon>
        <taxon>malvids</taxon>
        <taxon>Malvales</taxon>
        <taxon>Malvaceae</taxon>
        <taxon>Malvoideae</taxon>
        <taxon>Hibiscus</taxon>
    </lineage>
</organism>
<keyword evidence="2" id="KW-1185">Reference proteome</keyword>
<protein>
    <recommendedName>
        <fullName evidence="3">RNase H type-1 domain-containing protein</fullName>
    </recommendedName>
</protein>
<comment type="caution">
    <text evidence="1">The sequence shown here is derived from an EMBL/GenBank/DDBJ whole genome shotgun (WGS) entry which is preliminary data.</text>
</comment>
<evidence type="ECO:0008006" key="3">
    <source>
        <dbReference type="Google" id="ProtNLM"/>
    </source>
</evidence>